<name>A0A319E4P7_ASPSB</name>
<feature type="domain" description="Protein kinase" evidence="1">
    <location>
        <begin position="100"/>
        <end position="340"/>
    </location>
</feature>
<sequence length="340" mass="38945">MSYQDSAWSLREFLYHQHDKTAQITVISKGKCFEIELAPANFSHSPSSLQTYMKFMDAICDDEDYSLAYEAEEDLYAWALSPFLPIFADIDPSPSDSNHFTLRDYLSPQIYRYVLFVTHEHLEPRLNYIVPSQSRPNGLDPGDLALHPNWCKVRPEDIQIPGTDYNELYSRSPNKVIAVGTTCFLKRLESGDRKAAIRELGVYKQIETLGLSDHIHVPRLVGVVQDEEQESRITGILLTWVQCGYRTLHCALEPATSFDLRKRWDTQVTNTLDFLHEAGIIWGYVKADNVLIDDEKNAWVVDFGGGYTRGWVEKSRMDTVEGDQEGLAKIKDFLYQGKTF</sequence>
<dbReference type="Gene3D" id="1.10.510.10">
    <property type="entry name" value="Transferase(Phosphotransferase) domain 1"/>
    <property type="match status" value="1"/>
</dbReference>
<gene>
    <name evidence="2" type="ORF">BO78DRAFT_346636</name>
</gene>
<accession>A0A319E4P7</accession>
<evidence type="ECO:0000259" key="1">
    <source>
        <dbReference type="PROSITE" id="PS50011"/>
    </source>
</evidence>
<dbReference type="STRING" id="1448318.A0A319E4P7"/>
<protein>
    <recommendedName>
        <fullName evidence="1">Protein kinase domain-containing protein</fullName>
    </recommendedName>
</protein>
<evidence type="ECO:0000313" key="3">
    <source>
        <dbReference type="Proteomes" id="UP000248423"/>
    </source>
</evidence>
<dbReference type="VEuPathDB" id="FungiDB:BO78DRAFT_346636"/>
<evidence type="ECO:0000313" key="2">
    <source>
        <dbReference type="EMBL" id="PYI05056.1"/>
    </source>
</evidence>
<dbReference type="AlphaFoldDB" id="A0A319E4P7"/>
<dbReference type="PROSITE" id="PS50011">
    <property type="entry name" value="PROTEIN_KINASE_DOM"/>
    <property type="match status" value="1"/>
</dbReference>
<dbReference type="InterPro" id="IPR011009">
    <property type="entry name" value="Kinase-like_dom_sf"/>
</dbReference>
<dbReference type="Proteomes" id="UP000248423">
    <property type="component" value="Unassembled WGS sequence"/>
</dbReference>
<proteinExistence type="predicted"/>
<dbReference type="SUPFAM" id="SSF56112">
    <property type="entry name" value="Protein kinase-like (PK-like)"/>
    <property type="match status" value="1"/>
</dbReference>
<keyword evidence="3" id="KW-1185">Reference proteome</keyword>
<dbReference type="OrthoDB" id="4062651at2759"/>
<dbReference type="GO" id="GO:0004672">
    <property type="term" value="F:protein kinase activity"/>
    <property type="evidence" value="ECO:0007669"/>
    <property type="project" value="InterPro"/>
</dbReference>
<organism evidence="2 3">
    <name type="scientific">Aspergillus sclerotiicarbonarius (strain CBS 121057 / IBT 28362)</name>
    <dbReference type="NCBI Taxonomy" id="1448318"/>
    <lineage>
        <taxon>Eukaryota</taxon>
        <taxon>Fungi</taxon>
        <taxon>Dikarya</taxon>
        <taxon>Ascomycota</taxon>
        <taxon>Pezizomycotina</taxon>
        <taxon>Eurotiomycetes</taxon>
        <taxon>Eurotiomycetidae</taxon>
        <taxon>Eurotiales</taxon>
        <taxon>Aspergillaceae</taxon>
        <taxon>Aspergillus</taxon>
        <taxon>Aspergillus subgen. Circumdati</taxon>
    </lineage>
</organism>
<reference evidence="2 3" key="1">
    <citation type="submission" date="2018-02" db="EMBL/GenBank/DDBJ databases">
        <title>The genomes of Aspergillus section Nigri reveals drivers in fungal speciation.</title>
        <authorList>
            <consortium name="DOE Joint Genome Institute"/>
            <person name="Vesth T.C."/>
            <person name="Nybo J."/>
            <person name="Theobald S."/>
            <person name="Brandl J."/>
            <person name="Frisvad J.C."/>
            <person name="Nielsen K.F."/>
            <person name="Lyhne E.K."/>
            <person name="Kogle M.E."/>
            <person name="Kuo A."/>
            <person name="Riley R."/>
            <person name="Clum A."/>
            <person name="Nolan M."/>
            <person name="Lipzen A."/>
            <person name="Salamov A."/>
            <person name="Henrissat B."/>
            <person name="Wiebenga A."/>
            <person name="De vries R.P."/>
            <person name="Grigoriev I.V."/>
            <person name="Mortensen U.H."/>
            <person name="Andersen M.R."/>
            <person name="Baker S.E."/>
        </authorList>
    </citation>
    <scope>NUCLEOTIDE SEQUENCE [LARGE SCALE GENOMIC DNA]</scope>
    <source>
        <strain evidence="2 3">CBS 121057</strain>
    </source>
</reference>
<dbReference type="Pfam" id="PF00069">
    <property type="entry name" value="Pkinase"/>
    <property type="match status" value="1"/>
</dbReference>
<dbReference type="EMBL" id="KZ826362">
    <property type="protein sequence ID" value="PYI05056.1"/>
    <property type="molecule type" value="Genomic_DNA"/>
</dbReference>
<dbReference type="GO" id="GO:0005524">
    <property type="term" value="F:ATP binding"/>
    <property type="evidence" value="ECO:0007669"/>
    <property type="project" value="InterPro"/>
</dbReference>
<dbReference type="InterPro" id="IPR000719">
    <property type="entry name" value="Prot_kinase_dom"/>
</dbReference>